<comment type="caution">
    <text evidence="2">The sequence shown here is derived from an EMBL/GenBank/DDBJ whole genome shotgun (WGS) entry which is preliminary data.</text>
</comment>
<dbReference type="AlphaFoldDB" id="A0A1E7K2Y2"/>
<reference evidence="2 3" key="1">
    <citation type="journal article" date="2016" name="Front. Microbiol.">
        <title>Comparative Genomics Analysis of Streptomyces Species Reveals Their Adaptation to the Marine Environment and Their Diversity at the Genomic Level.</title>
        <authorList>
            <person name="Tian X."/>
            <person name="Zhang Z."/>
            <person name="Yang T."/>
            <person name="Chen M."/>
            <person name="Li J."/>
            <person name="Chen F."/>
            <person name="Yang J."/>
            <person name="Li W."/>
            <person name="Zhang B."/>
            <person name="Zhang Z."/>
            <person name="Wu J."/>
            <person name="Zhang C."/>
            <person name="Long L."/>
            <person name="Xiao J."/>
        </authorList>
    </citation>
    <scope>NUCLEOTIDE SEQUENCE [LARGE SCALE GENOMIC DNA]</scope>
    <source>
        <strain evidence="2 3">SCSIO M10379</strain>
    </source>
</reference>
<evidence type="ECO:0000313" key="3">
    <source>
        <dbReference type="Proteomes" id="UP000175829"/>
    </source>
</evidence>
<organism evidence="2 3">
    <name type="scientific">Streptomyces qinglanensis</name>
    <dbReference type="NCBI Taxonomy" id="943816"/>
    <lineage>
        <taxon>Bacteria</taxon>
        <taxon>Bacillati</taxon>
        <taxon>Actinomycetota</taxon>
        <taxon>Actinomycetes</taxon>
        <taxon>Kitasatosporales</taxon>
        <taxon>Streptomycetaceae</taxon>
        <taxon>Streptomyces</taxon>
    </lineage>
</organism>
<dbReference type="PATRIC" id="fig|943816.4.peg.1634"/>
<name>A0A1E7K2Y2_9ACTN</name>
<accession>A0A1E7K2Y2</accession>
<dbReference type="RefSeq" id="WP_027759539.1">
    <property type="nucleotide sequence ID" value="NZ_LJGV01000022.1"/>
</dbReference>
<proteinExistence type="predicted"/>
<evidence type="ECO:0000313" key="2">
    <source>
        <dbReference type="EMBL" id="OEU98269.1"/>
    </source>
</evidence>
<gene>
    <name evidence="2" type="ORF">AN217_11095</name>
</gene>
<sequence>MTSTPNPASSDREAARGRRRRLRSSTVVLGSMGALAVALSGYSSEPDRRCVDPDSYDAVRGYRILPPSQCGTRGAATAALPAARTAGQRDGRAGSVWYYGGREDEGRAKGGTFVHAAAVERAGFGCDDDDDGYGTGGGYGG</sequence>
<dbReference type="Proteomes" id="UP000175829">
    <property type="component" value="Unassembled WGS sequence"/>
</dbReference>
<dbReference type="EMBL" id="LJGV01000022">
    <property type="protein sequence ID" value="OEU98269.1"/>
    <property type="molecule type" value="Genomic_DNA"/>
</dbReference>
<protein>
    <submittedName>
        <fullName evidence="2">Uncharacterized protein</fullName>
    </submittedName>
</protein>
<evidence type="ECO:0000256" key="1">
    <source>
        <dbReference type="SAM" id="MobiDB-lite"/>
    </source>
</evidence>
<feature type="region of interest" description="Disordered" evidence="1">
    <location>
        <begin position="1"/>
        <end position="23"/>
    </location>
</feature>